<evidence type="ECO:0000313" key="1">
    <source>
        <dbReference type="EnsemblMetazoa" id="CJA38113.1"/>
    </source>
</evidence>
<proteinExistence type="predicted"/>
<protein>
    <submittedName>
        <fullName evidence="1">Uncharacterized protein</fullName>
    </submittedName>
</protein>
<dbReference type="EnsemblMetazoa" id="CJA38113.1">
    <property type="protein sequence ID" value="CJA38113.1"/>
    <property type="gene ID" value="WBGene00213960"/>
</dbReference>
<keyword evidence="2" id="KW-1185">Reference proteome</keyword>
<evidence type="ECO:0000313" key="2">
    <source>
        <dbReference type="Proteomes" id="UP000005237"/>
    </source>
</evidence>
<accession>A0A8R1EMU5</accession>
<reference evidence="1" key="2">
    <citation type="submission" date="2022-06" db="UniProtKB">
        <authorList>
            <consortium name="EnsemblMetazoa"/>
        </authorList>
    </citation>
    <scope>IDENTIFICATION</scope>
    <source>
        <strain evidence="1">DF5081</strain>
    </source>
</reference>
<reference evidence="2" key="1">
    <citation type="submission" date="2010-08" db="EMBL/GenBank/DDBJ databases">
        <authorList>
            <consortium name="Caenorhabditis japonica Sequencing Consortium"/>
            <person name="Wilson R.K."/>
        </authorList>
    </citation>
    <scope>NUCLEOTIDE SEQUENCE [LARGE SCALE GENOMIC DNA]</scope>
    <source>
        <strain evidence="2">DF5081</strain>
    </source>
</reference>
<sequence length="96" mass="11374">MKDNEEQKDRCTYYTHYHFVIKEKPLVNKSKEGNAFIRKQNMNSLMEKEKMDVTSTGMHYLDGRMVSTRITLKLEELDEEGWKRRRCATIRGDAIG</sequence>
<dbReference type="Proteomes" id="UP000005237">
    <property type="component" value="Unassembled WGS sequence"/>
</dbReference>
<organism evidence="1 2">
    <name type="scientific">Caenorhabditis japonica</name>
    <dbReference type="NCBI Taxonomy" id="281687"/>
    <lineage>
        <taxon>Eukaryota</taxon>
        <taxon>Metazoa</taxon>
        <taxon>Ecdysozoa</taxon>
        <taxon>Nematoda</taxon>
        <taxon>Chromadorea</taxon>
        <taxon>Rhabditida</taxon>
        <taxon>Rhabditina</taxon>
        <taxon>Rhabditomorpha</taxon>
        <taxon>Rhabditoidea</taxon>
        <taxon>Rhabditidae</taxon>
        <taxon>Peloderinae</taxon>
        <taxon>Caenorhabditis</taxon>
    </lineage>
</organism>
<name>A0A8R1EMU5_CAEJA</name>
<dbReference type="AlphaFoldDB" id="A0A8R1EMU5"/>